<evidence type="ECO:0000256" key="1">
    <source>
        <dbReference type="SAM" id="MobiDB-lite"/>
    </source>
</evidence>
<gene>
    <name evidence="2" type="ORF">FA13DRAFT_1817165</name>
</gene>
<organism evidence="2 3">
    <name type="scientific">Coprinellus micaceus</name>
    <name type="common">Glistening ink-cap mushroom</name>
    <name type="synonym">Coprinus micaceus</name>
    <dbReference type="NCBI Taxonomy" id="71717"/>
    <lineage>
        <taxon>Eukaryota</taxon>
        <taxon>Fungi</taxon>
        <taxon>Dikarya</taxon>
        <taxon>Basidiomycota</taxon>
        <taxon>Agaricomycotina</taxon>
        <taxon>Agaricomycetes</taxon>
        <taxon>Agaricomycetidae</taxon>
        <taxon>Agaricales</taxon>
        <taxon>Agaricineae</taxon>
        <taxon>Psathyrellaceae</taxon>
        <taxon>Coprinellus</taxon>
    </lineage>
</organism>
<feature type="compositionally biased region" description="Basic residues" evidence="1">
    <location>
        <begin position="646"/>
        <end position="656"/>
    </location>
</feature>
<feature type="region of interest" description="Disordered" evidence="1">
    <location>
        <begin position="1"/>
        <end position="25"/>
    </location>
</feature>
<dbReference type="OrthoDB" id="21413at2759"/>
<evidence type="ECO:0008006" key="4">
    <source>
        <dbReference type="Google" id="ProtNLM"/>
    </source>
</evidence>
<protein>
    <recommendedName>
        <fullName evidence="4">DUF3835 domain-containing protein</fullName>
    </recommendedName>
</protein>
<keyword evidence="3" id="KW-1185">Reference proteome</keyword>
<name>A0A4Y7SVN8_COPMI</name>
<sequence length="656" mass="71788">MASQDEGFRSLIQTIAKDDPQTNLSPEALNRLTEKLGEIVGYNPSADFTPGRNERGELVNEEGLPIIEITEPELGAETNEFIPPPEPIFRFEQIPSHTRSRLRQQRDSILDQLEQEERDEEERERQKGREELEEQVRKRVAAAKSQKNAKELQKKMGKALLKSVAESKDKAEKAKEEERIKDEEEDAKRKDSSLKKQKSVKFAEPEPEAEQEKDWGDVVPGKIKPMKRPSLLSETSTKETMKMNVVERRPARPASPPRPIVSARDSDDESDAPPPSDDELQSDNELEEEADLNFAGLQRQVQLEYYRKRATIGQDAASLIQTANEPKVESHYCKCSVVFLGRDLLSQQEGTLGITKGDSSKPAISQYRASRLLSAYGTANPPSASNFVVPAASAKTMQSAIRTGKIDDEGKLVGGEDDSASEAEDDAMQEVLELLKRGEVYNLGPNGEPIYHLPPKDDQAKAKPTETAAALGLNEESRKLPPLLTKRPISKFKVSRAAAGRNETPISESATPVNNLERSSPKLSSPSGPIPPMVVGSPSFVPPPGIDQTLMAGQPPLDPFSMIVDSPSFPRPAVKAKAPAAVASSGSAPAPAPKPAPIPTPVASRVMERKSSRPNRPPTVIASGVREAKPLATPASQSEDTAPPKKVSRFKMQRMQ</sequence>
<feature type="compositionally biased region" description="Acidic residues" evidence="1">
    <location>
        <begin position="266"/>
        <end position="291"/>
    </location>
</feature>
<feature type="compositionally biased region" description="Acidic residues" evidence="1">
    <location>
        <begin position="113"/>
        <end position="122"/>
    </location>
</feature>
<evidence type="ECO:0000313" key="2">
    <source>
        <dbReference type="EMBL" id="TEB25930.1"/>
    </source>
</evidence>
<evidence type="ECO:0000313" key="3">
    <source>
        <dbReference type="Proteomes" id="UP000298030"/>
    </source>
</evidence>
<dbReference type="Proteomes" id="UP000298030">
    <property type="component" value="Unassembled WGS sequence"/>
</dbReference>
<reference evidence="2 3" key="1">
    <citation type="journal article" date="2019" name="Nat. Ecol. Evol.">
        <title>Megaphylogeny resolves global patterns of mushroom evolution.</title>
        <authorList>
            <person name="Varga T."/>
            <person name="Krizsan K."/>
            <person name="Foldi C."/>
            <person name="Dima B."/>
            <person name="Sanchez-Garcia M."/>
            <person name="Sanchez-Ramirez S."/>
            <person name="Szollosi G.J."/>
            <person name="Szarkandi J.G."/>
            <person name="Papp V."/>
            <person name="Albert L."/>
            <person name="Andreopoulos W."/>
            <person name="Angelini C."/>
            <person name="Antonin V."/>
            <person name="Barry K.W."/>
            <person name="Bougher N.L."/>
            <person name="Buchanan P."/>
            <person name="Buyck B."/>
            <person name="Bense V."/>
            <person name="Catcheside P."/>
            <person name="Chovatia M."/>
            <person name="Cooper J."/>
            <person name="Damon W."/>
            <person name="Desjardin D."/>
            <person name="Finy P."/>
            <person name="Geml J."/>
            <person name="Haridas S."/>
            <person name="Hughes K."/>
            <person name="Justo A."/>
            <person name="Karasinski D."/>
            <person name="Kautmanova I."/>
            <person name="Kiss B."/>
            <person name="Kocsube S."/>
            <person name="Kotiranta H."/>
            <person name="LaButti K.M."/>
            <person name="Lechner B.E."/>
            <person name="Liimatainen K."/>
            <person name="Lipzen A."/>
            <person name="Lukacs Z."/>
            <person name="Mihaltcheva S."/>
            <person name="Morgado L.N."/>
            <person name="Niskanen T."/>
            <person name="Noordeloos M.E."/>
            <person name="Ohm R.A."/>
            <person name="Ortiz-Santana B."/>
            <person name="Ovrebo C."/>
            <person name="Racz N."/>
            <person name="Riley R."/>
            <person name="Savchenko A."/>
            <person name="Shiryaev A."/>
            <person name="Soop K."/>
            <person name="Spirin V."/>
            <person name="Szebenyi C."/>
            <person name="Tomsovsky M."/>
            <person name="Tulloss R.E."/>
            <person name="Uehling J."/>
            <person name="Grigoriev I.V."/>
            <person name="Vagvolgyi C."/>
            <person name="Papp T."/>
            <person name="Martin F.M."/>
            <person name="Miettinen O."/>
            <person name="Hibbett D.S."/>
            <person name="Nagy L.G."/>
        </authorList>
    </citation>
    <scope>NUCLEOTIDE SEQUENCE [LARGE SCALE GENOMIC DNA]</scope>
    <source>
        <strain evidence="2 3">FP101781</strain>
    </source>
</reference>
<feature type="compositionally biased region" description="Pro residues" evidence="1">
    <location>
        <begin position="590"/>
        <end position="600"/>
    </location>
</feature>
<feature type="region of interest" description="Disordered" evidence="1">
    <location>
        <begin position="496"/>
        <end position="656"/>
    </location>
</feature>
<proteinExistence type="predicted"/>
<feature type="compositionally biased region" description="Basic and acidic residues" evidence="1">
    <location>
        <begin position="123"/>
        <end position="137"/>
    </location>
</feature>
<accession>A0A4Y7SVN8</accession>
<dbReference type="AlphaFoldDB" id="A0A4Y7SVN8"/>
<comment type="caution">
    <text evidence="2">The sequence shown here is derived from an EMBL/GenBank/DDBJ whole genome shotgun (WGS) entry which is preliminary data.</text>
</comment>
<feature type="region of interest" description="Disordered" evidence="1">
    <location>
        <begin position="94"/>
        <end position="293"/>
    </location>
</feature>
<feature type="compositionally biased region" description="Polar residues" evidence="1">
    <location>
        <begin position="504"/>
        <end position="527"/>
    </location>
</feature>
<dbReference type="EMBL" id="QPFP01000052">
    <property type="protein sequence ID" value="TEB25930.1"/>
    <property type="molecule type" value="Genomic_DNA"/>
</dbReference>
<feature type="compositionally biased region" description="Basic and acidic residues" evidence="1">
    <location>
        <begin position="236"/>
        <end position="250"/>
    </location>
</feature>
<feature type="compositionally biased region" description="Low complexity" evidence="1">
    <location>
        <begin position="571"/>
        <end position="589"/>
    </location>
</feature>
<feature type="compositionally biased region" description="Basic and acidic residues" evidence="1">
    <location>
        <begin position="165"/>
        <end position="194"/>
    </location>
</feature>
<dbReference type="STRING" id="71717.A0A4Y7SVN8"/>